<evidence type="ECO:0000313" key="3">
    <source>
        <dbReference type="Proteomes" id="UP000006048"/>
    </source>
</evidence>
<dbReference type="FunFam" id="3.40.50.300:FF:000285">
    <property type="entry name" value="Sporulation initiation inhibitor Soj"/>
    <property type="match status" value="1"/>
</dbReference>
<dbReference type="KEGG" id="tpx:Turpa_0008"/>
<reference evidence="2 3" key="1">
    <citation type="submission" date="2012-06" db="EMBL/GenBank/DDBJ databases">
        <title>The complete plasmid of genome of Turneriella parva DSM 21527.</title>
        <authorList>
            <consortium name="US DOE Joint Genome Institute (JGI-PGF)"/>
            <person name="Lucas S."/>
            <person name="Han J."/>
            <person name="Lapidus A."/>
            <person name="Bruce D."/>
            <person name="Goodwin L."/>
            <person name="Pitluck S."/>
            <person name="Peters L."/>
            <person name="Kyrpides N."/>
            <person name="Mavromatis K."/>
            <person name="Ivanova N."/>
            <person name="Mikhailova N."/>
            <person name="Chertkov O."/>
            <person name="Detter J.C."/>
            <person name="Tapia R."/>
            <person name="Han C."/>
            <person name="Land M."/>
            <person name="Hauser L."/>
            <person name="Markowitz V."/>
            <person name="Cheng J.-F."/>
            <person name="Hugenholtz P."/>
            <person name="Woyke T."/>
            <person name="Wu D."/>
            <person name="Gronow S."/>
            <person name="Wellnitz S."/>
            <person name="Brambilla E."/>
            <person name="Klenk H.-P."/>
            <person name="Eisen J.A."/>
        </authorList>
    </citation>
    <scope>NUCLEOTIDE SEQUENCE [LARGE SCALE GENOMIC DNA]</scope>
    <source>
        <strain evidence="3">ATCC BAA-1111 / DSM 21527 / NCTC 11395 / H</strain>
        <plasmid evidence="3">Plasmid pTURPA.01</plasmid>
    </source>
</reference>
<dbReference type="CDD" id="cd02042">
    <property type="entry name" value="ParAB_family"/>
    <property type="match status" value="1"/>
</dbReference>
<protein>
    <submittedName>
        <fullName evidence="2">Cobyrinic acid ac-diamide synthase</fullName>
    </submittedName>
</protein>
<dbReference type="EMBL" id="CP002960">
    <property type="protein sequence ID" value="AFM14810.1"/>
    <property type="molecule type" value="Genomic_DNA"/>
</dbReference>
<dbReference type="Pfam" id="PF13614">
    <property type="entry name" value="AAA_31"/>
    <property type="match status" value="1"/>
</dbReference>
<evidence type="ECO:0000259" key="1">
    <source>
        <dbReference type="Pfam" id="PF13614"/>
    </source>
</evidence>
<dbReference type="Gene3D" id="3.40.50.300">
    <property type="entry name" value="P-loop containing nucleotide triphosphate hydrolases"/>
    <property type="match status" value="1"/>
</dbReference>
<dbReference type="InterPro" id="IPR050678">
    <property type="entry name" value="DNA_Partitioning_ATPase"/>
</dbReference>
<dbReference type="InterPro" id="IPR027417">
    <property type="entry name" value="P-loop_NTPase"/>
</dbReference>
<sequence>MQFFTPWIKSLRSNVGYPTLKSAKARSVGYPTFMRGRMNALDAWSNRAHLNKVGADVIAIANQKGGEGKTTTSINLAHGLSLAGKRTLLVDMDPQGNSSGIFTDIDSLTKTVADLFTKKYTAQEIIVSTRYEKLDILPAKISLAEVELSTLNVDAPYVMRDALESVKDKYDAVVIDCPPSLSIFTINALGSAGFVVIPLQAEKFSIDGIKGLQGTIEGIKRRINPELKILGALITQLKSNTVLTKTILPVIQNYFPVFNTSISTGVAVGESHLSRRSLLDYNSGVKQAKEYMAFVKEVLDGIKK</sequence>
<dbReference type="HOGENOM" id="CLU_037612_1_3_12"/>
<proteinExistence type="predicted"/>
<keyword evidence="3" id="KW-1185">Reference proteome</keyword>
<accession>I4BC03</accession>
<dbReference type="SUPFAM" id="SSF52540">
    <property type="entry name" value="P-loop containing nucleoside triphosphate hydrolases"/>
    <property type="match status" value="1"/>
</dbReference>
<dbReference type="AlphaFoldDB" id="I4BC03"/>
<dbReference type="PANTHER" id="PTHR13696:SF52">
    <property type="entry name" value="PARA FAMILY PROTEIN CT_582"/>
    <property type="match status" value="1"/>
</dbReference>
<name>I4BC03_TURPD</name>
<dbReference type="PANTHER" id="PTHR13696">
    <property type="entry name" value="P-LOOP CONTAINING NUCLEOSIDE TRIPHOSPHATE HYDROLASE"/>
    <property type="match status" value="1"/>
</dbReference>
<geneLocation type="plasmid" evidence="2 3">
    <name>pTURPA.01</name>
</geneLocation>
<organism evidence="2 3">
    <name type="scientific">Turneriella parva (strain ATCC BAA-1111 / DSM 21527 / NCTC 11395 / H)</name>
    <name type="common">Leptospira parva</name>
    <dbReference type="NCBI Taxonomy" id="869212"/>
    <lineage>
        <taxon>Bacteria</taxon>
        <taxon>Pseudomonadati</taxon>
        <taxon>Spirochaetota</taxon>
        <taxon>Spirochaetia</taxon>
        <taxon>Leptospirales</taxon>
        <taxon>Leptospiraceae</taxon>
        <taxon>Turneriella</taxon>
    </lineage>
</organism>
<keyword evidence="2" id="KW-0614">Plasmid</keyword>
<gene>
    <name evidence="2" type="ordered locus">Turpa_0008</name>
</gene>
<feature type="domain" description="AAA" evidence="1">
    <location>
        <begin position="56"/>
        <end position="229"/>
    </location>
</feature>
<dbReference type="Proteomes" id="UP000006048">
    <property type="component" value="Plasmid pTURPA.01"/>
</dbReference>
<dbReference type="InterPro" id="IPR025669">
    <property type="entry name" value="AAA_dom"/>
</dbReference>
<evidence type="ECO:0000313" key="2">
    <source>
        <dbReference type="EMBL" id="AFM14810.1"/>
    </source>
</evidence>